<comment type="caution">
    <text evidence="2">The sequence shown here is derived from an EMBL/GenBank/DDBJ whole genome shotgun (WGS) entry which is preliminary data.</text>
</comment>
<proteinExistence type="predicted"/>
<evidence type="ECO:0000313" key="3">
    <source>
        <dbReference type="Proteomes" id="UP001412067"/>
    </source>
</evidence>
<protein>
    <submittedName>
        <fullName evidence="2">Uncharacterized protein</fullName>
    </submittedName>
</protein>
<name>A0ABR2MIU6_9ASPA</name>
<keyword evidence="3" id="KW-1185">Reference proteome</keyword>
<dbReference type="EMBL" id="JBBWWR010000007">
    <property type="protein sequence ID" value="KAK8964062.1"/>
    <property type="molecule type" value="Genomic_DNA"/>
</dbReference>
<accession>A0ABR2MIU6</accession>
<keyword evidence="1" id="KW-0812">Transmembrane</keyword>
<evidence type="ECO:0000313" key="2">
    <source>
        <dbReference type="EMBL" id="KAK8964062.1"/>
    </source>
</evidence>
<dbReference type="Proteomes" id="UP001412067">
    <property type="component" value="Unassembled WGS sequence"/>
</dbReference>
<reference evidence="2 3" key="1">
    <citation type="journal article" date="2022" name="Nat. Plants">
        <title>Genomes of leafy and leafless Platanthera orchids illuminate the evolution of mycoheterotrophy.</title>
        <authorList>
            <person name="Li M.H."/>
            <person name="Liu K.W."/>
            <person name="Li Z."/>
            <person name="Lu H.C."/>
            <person name="Ye Q.L."/>
            <person name="Zhang D."/>
            <person name="Wang J.Y."/>
            <person name="Li Y.F."/>
            <person name="Zhong Z.M."/>
            <person name="Liu X."/>
            <person name="Yu X."/>
            <person name="Liu D.K."/>
            <person name="Tu X.D."/>
            <person name="Liu B."/>
            <person name="Hao Y."/>
            <person name="Liao X.Y."/>
            <person name="Jiang Y.T."/>
            <person name="Sun W.H."/>
            <person name="Chen J."/>
            <person name="Chen Y.Q."/>
            <person name="Ai Y."/>
            <person name="Zhai J.W."/>
            <person name="Wu S.S."/>
            <person name="Zhou Z."/>
            <person name="Hsiao Y.Y."/>
            <person name="Wu W.L."/>
            <person name="Chen Y.Y."/>
            <person name="Lin Y.F."/>
            <person name="Hsu J.L."/>
            <person name="Li C.Y."/>
            <person name="Wang Z.W."/>
            <person name="Zhao X."/>
            <person name="Zhong W.Y."/>
            <person name="Ma X.K."/>
            <person name="Ma L."/>
            <person name="Huang J."/>
            <person name="Chen G.Z."/>
            <person name="Huang M.Z."/>
            <person name="Huang L."/>
            <person name="Peng D.H."/>
            <person name="Luo Y.B."/>
            <person name="Zou S.Q."/>
            <person name="Chen S.P."/>
            <person name="Lan S."/>
            <person name="Tsai W.C."/>
            <person name="Van de Peer Y."/>
            <person name="Liu Z.J."/>
        </authorList>
    </citation>
    <scope>NUCLEOTIDE SEQUENCE [LARGE SCALE GENOMIC DNA]</scope>
    <source>
        <strain evidence="2">Lor288</strain>
    </source>
</reference>
<feature type="transmembrane region" description="Helical" evidence="1">
    <location>
        <begin position="20"/>
        <end position="40"/>
    </location>
</feature>
<evidence type="ECO:0000256" key="1">
    <source>
        <dbReference type="SAM" id="Phobius"/>
    </source>
</evidence>
<sequence length="98" mass="10894">MRFPPGAGWLVAGMLQTQTAHGAALLMSLAIIWWITARYFKRPGGSYRGGASICKGRPLGLTWWPSFRGLEIPLDKCCPDDICRIPPNVASRRMSHPR</sequence>
<keyword evidence="1" id="KW-1133">Transmembrane helix</keyword>
<organism evidence="2 3">
    <name type="scientific">Platanthera guangdongensis</name>
    <dbReference type="NCBI Taxonomy" id="2320717"/>
    <lineage>
        <taxon>Eukaryota</taxon>
        <taxon>Viridiplantae</taxon>
        <taxon>Streptophyta</taxon>
        <taxon>Embryophyta</taxon>
        <taxon>Tracheophyta</taxon>
        <taxon>Spermatophyta</taxon>
        <taxon>Magnoliopsida</taxon>
        <taxon>Liliopsida</taxon>
        <taxon>Asparagales</taxon>
        <taxon>Orchidaceae</taxon>
        <taxon>Orchidoideae</taxon>
        <taxon>Orchideae</taxon>
        <taxon>Orchidinae</taxon>
        <taxon>Platanthera</taxon>
    </lineage>
</organism>
<gene>
    <name evidence="2" type="ORF">KSP40_PGU010159</name>
</gene>
<keyword evidence="1" id="KW-0472">Membrane</keyword>